<evidence type="ECO:0000313" key="2">
    <source>
        <dbReference type="Proteomes" id="UP001055247"/>
    </source>
</evidence>
<accession>A0AAV4ZTK6</accession>
<dbReference type="EMBL" id="BPQO01000022">
    <property type="protein sequence ID" value="GJD90900.1"/>
    <property type="molecule type" value="Genomic_DNA"/>
</dbReference>
<reference evidence="1" key="2">
    <citation type="submission" date="2021-08" db="EMBL/GenBank/DDBJ databases">
        <authorList>
            <person name="Tani A."/>
            <person name="Ola A."/>
            <person name="Ogura Y."/>
            <person name="Katsura K."/>
            <person name="Hayashi T."/>
        </authorList>
    </citation>
    <scope>NUCLEOTIDE SEQUENCE</scope>
    <source>
        <strain evidence="1">DSM 16372</strain>
    </source>
</reference>
<proteinExistence type="predicted"/>
<gene>
    <name evidence="1" type="ORF">BHAOGJBA_4444</name>
</gene>
<keyword evidence="2" id="KW-1185">Reference proteome</keyword>
<sequence length="301" mass="32757">MRMQLIFRDAVAHRRDASQPSWETRPVDRESPAQVMLGLGLVEAPRGAVEDERMADVLLGADAGGLFLRFAGTAYDPGFHWAGESDLPGLGTEIRTRPPEGWSPELAFGSFYMRETRFPAPPDRIVHAALGLVVVRRGSLAERVMFDVEARNGALLQTAAAPEPGAFEAGSSIGQTFASPIWGWDGSRRAILSTLTLGTIDAMSRIRSLEGLPDPTPEQEAELAQLNTGPAGSVLSCGRSDPTFRRYQEIAREMGLYEQLAIAPDNYPDAAALERREQAIASVMRRLTDAELDPPYAPRVA</sequence>
<name>A0AAV4ZTK6_9HYPH</name>
<dbReference type="AlphaFoldDB" id="A0AAV4ZTK6"/>
<organism evidence="1 2">
    <name type="scientific">Methylobacterium hispanicum</name>
    <dbReference type="NCBI Taxonomy" id="270350"/>
    <lineage>
        <taxon>Bacteria</taxon>
        <taxon>Pseudomonadati</taxon>
        <taxon>Pseudomonadota</taxon>
        <taxon>Alphaproteobacteria</taxon>
        <taxon>Hyphomicrobiales</taxon>
        <taxon>Methylobacteriaceae</taxon>
        <taxon>Methylobacterium</taxon>
    </lineage>
</organism>
<reference evidence="1" key="1">
    <citation type="journal article" date="2016" name="Front. Microbiol.">
        <title>Genome Sequence of the Piezophilic, Mesophilic Sulfate-Reducing Bacterium Desulfovibrio indicus J2T.</title>
        <authorList>
            <person name="Cao J."/>
            <person name="Maignien L."/>
            <person name="Shao Z."/>
            <person name="Alain K."/>
            <person name="Jebbar M."/>
        </authorList>
    </citation>
    <scope>NUCLEOTIDE SEQUENCE</scope>
    <source>
        <strain evidence="1">DSM 16372</strain>
    </source>
</reference>
<protein>
    <submittedName>
        <fullName evidence="1">Uncharacterized protein</fullName>
    </submittedName>
</protein>
<evidence type="ECO:0000313" key="1">
    <source>
        <dbReference type="EMBL" id="GJD90900.1"/>
    </source>
</evidence>
<comment type="caution">
    <text evidence="1">The sequence shown here is derived from an EMBL/GenBank/DDBJ whole genome shotgun (WGS) entry which is preliminary data.</text>
</comment>
<dbReference type="Proteomes" id="UP001055247">
    <property type="component" value="Unassembled WGS sequence"/>
</dbReference>